<protein>
    <submittedName>
        <fullName evidence="1">Uncharacterized protein</fullName>
    </submittedName>
</protein>
<accession>A0A934J8F7</accession>
<evidence type="ECO:0000313" key="2">
    <source>
        <dbReference type="Proteomes" id="UP000640274"/>
    </source>
</evidence>
<dbReference type="Gene3D" id="3.30.460.40">
    <property type="match status" value="1"/>
</dbReference>
<dbReference type="EMBL" id="JAELUP010000103">
    <property type="protein sequence ID" value="MBJ6363513.1"/>
    <property type="molecule type" value="Genomic_DNA"/>
</dbReference>
<name>A0A934J8F7_9BACL</name>
<evidence type="ECO:0000313" key="1">
    <source>
        <dbReference type="EMBL" id="MBJ6363513.1"/>
    </source>
</evidence>
<dbReference type="InterPro" id="IPR043519">
    <property type="entry name" value="NT_sf"/>
</dbReference>
<dbReference type="Proteomes" id="UP000640274">
    <property type="component" value="Unassembled WGS sequence"/>
</dbReference>
<organism evidence="1 2">
    <name type="scientific">Paenibacillus roseus</name>
    <dbReference type="NCBI Taxonomy" id="2798579"/>
    <lineage>
        <taxon>Bacteria</taxon>
        <taxon>Bacillati</taxon>
        <taxon>Bacillota</taxon>
        <taxon>Bacilli</taxon>
        <taxon>Bacillales</taxon>
        <taxon>Paenibacillaceae</taxon>
        <taxon>Paenibacillus</taxon>
    </lineage>
</organism>
<dbReference type="SUPFAM" id="SSF81301">
    <property type="entry name" value="Nucleotidyltransferase"/>
    <property type="match status" value="1"/>
</dbReference>
<dbReference type="AlphaFoldDB" id="A0A934J8F7"/>
<gene>
    <name evidence="1" type="ORF">JFN88_20095</name>
</gene>
<keyword evidence="2" id="KW-1185">Reference proteome</keyword>
<sequence>MVTKDQLGAVLSLVSNAVGHSQWVVGGSAGLLLRGLVLDVSPRDLDLYADEADALLIHQALASYAIDRQEESTTERYRSILSHYEIGGLSVELVGGFEVRAGNSLYKLEVRELLLPLGLEVQVLEGEVCTVAPLAHELWFNLLRSREDRLRQISAAMAADPASHLPAFKRIVQRNHLTPDQIESAYRWASGWQEDKI</sequence>
<dbReference type="RefSeq" id="WP_199021050.1">
    <property type="nucleotide sequence ID" value="NZ_JAELUP010000103.1"/>
</dbReference>
<proteinExistence type="predicted"/>
<comment type="caution">
    <text evidence="1">The sequence shown here is derived from an EMBL/GenBank/DDBJ whole genome shotgun (WGS) entry which is preliminary data.</text>
</comment>
<reference evidence="1" key="1">
    <citation type="submission" date="2020-12" db="EMBL/GenBank/DDBJ databases">
        <authorList>
            <person name="Huq M.A."/>
        </authorList>
    </citation>
    <scope>NUCLEOTIDE SEQUENCE</scope>
    <source>
        <strain evidence="1">MAHUQ-46</strain>
    </source>
</reference>